<evidence type="ECO:0000313" key="2">
    <source>
        <dbReference type="Proteomes" id="UP001201873"/>
    </source>
</evidence>
<dbReference type="RefSeq" id="WP_248824835.1">
    <property type="nucleotide sequence ID" value="NZ_JALKFT010000010.1"/>
</dbReference>
<comment type="caution">
    <text evidence="1">The sequence shown here is derived from an EMBL/GenBank/DDBJ whole genome shotgun (WGS) entry which is preliminary data.</text>
</comment>
<organism evidence="1 2">
    <name type="scientific">Frankia umida</name>
    <dbReference type="NCBI Taxonomy" id="573489"/>
    <lineage>
        <taxon>Bacteria</taxon>
        <taxon>Bacillati</taxon>
        <taxon>Actinomycetota</taxon>
        <taxon>Actinomycetes</taxon>
        <taxon>Frankiales</taxon>
        <taxon>Frankiaceae</taxon>
        <taxon>Frankia</taxon>
    </lineage>
</organism>
<accession>A0ABT0JYI8</accession>
<gene>
    <name evidence="1" type="ORF">MXD59_12590</name>
</gene>
<dbReference type="EMBL" id="JALKFT010000010">
    <property type="protein sequence ID" value="MCK9876605.1"/>
    <property type="molecule type" value="Genomic_DNA"/>
</dbReference>
<keyword evidence="2" id="KW-1185">Reference proteome</keyword>
<dbReference type="Proteomes" id="UP001201873">
    <property type="component" value="Unassembled WGS sequence"/>
</dbReference>
<name>A0ABT0JYI8_9ACTN</name>
<proteinExistence type="predicted"/>
<protein>
    <submittedName>
        <fullName evidence="1">Uncharacterized protein</fullName>
    </submittedName>
</protein>
<reference evidence="1 2" key="1">
    <citation type="submission" date="2022-04" db="EMBL/GenBank/DDBJ databases">
        <title>Genome diversity in the genus Frankia.</title>
        <authorList>
            <person name="Carlos-Shanley C."/>
            <person name="Hahn D."/>
        </authorList>
    </citation>
    <scope>NUCLEOTIDE SEQUENCE [LARGE SCALE GENOMIC DNA]</scope>
    <source>
        <strain evidence="1 2">Ag45/Mut15</strain>
    </source>
</reference>
<sequence>MAIKFDGTIDELDTTGIFSRSRQVFAAVNPNGLQGTDAALYALAGGVLTIASHLIRIDDFDEIVTVLKSLYKIEVQKYQDGQRG</sequence>
<evidence type="ECO:0000313" key="1">
    <source>
        <dbReference type="EMBL" id="MCK9876605.1"/>
    </source>
</evidence>